<dbReference type="RefSeq" id="WP_184618459.1">
    <property type="nucleotide sequence ID" value="NZ_JACHEX010000001.1"/>
</dbReference>
<keyword evidence="2" id="KW-1185">Reference proteome</keyword>
<evidence type="ECO:0000313" key="2">
    <source>
        <dbReference type="Proteomes" id="UP000555828"/>
    </source>
</evidence>
<evidence type="ECO:0008006" key="3">
    <source>
        <dbReference type="Google" id="ProtNLM"/>
    </source>
</evidence>
<gene>
    <name evidence="1" type="ORF">HNP65_000105</name>
</gene>
<organism evidence="1 2">
    <name type="scientific">Thermosipho japonicus</name>
    <dbReference type="NCBI Taxonomy" id="90323"/>
    <lineage>
        <taxon>Bacteria</taxon>
        <taxon>Thermotogati</taxon>
        <taxon>Thermotogota</taxon>
        <taxon>Thermotogae</taxon>
        <taxon>Thermotogales</taxon>
        <taxon>Fervidobacteriaceae</taxon>
        <taxon>Thermosipho</taxon>
    </lineage>
</organism>
<reference evidence="1 2" key="1">
    <citation type="submission" date="2020-08" db="EMBL/GenBank/DDBJ databases">
        <title>Genomic Encyclopedia of Type Strains, Phase IV (KMG-IV): sequencing the most valuable type-strain genomes for metagenomic binning, comparative biology and taxonomic classification.</title>
        <authorList>
            <person name="Goeker M."/>
        </authorList>
    </citation>
    <scope>NUCLEOTIDE SEQUENCE [LARGE SCALE GENOMIC DNA]</scope>
    <source>
        <strain evidence="1 2">DSM 13481</strain>
    </source>
</reference>
<evidence type="ECO:0000313" key="1">
    <source>
        <dbReference type="EMBL" id="MBB6061683.1"/>
    </source>
</evidence>
<protein>
    <recommendedName>
        <fullName evidence="3">RNase NYN domain-containing protein</fullName>
    </recommendedName>
</protein>
<accession>A0A841GPL8</accession>
<comment type="caution">
    <text evidence="1">The sequence shown here is derived from an EMBL/GenBank/DDBJ whole genome shotgun (WGS) entry which is preliminary data.</text>
</comment>
<dbReference type="AlphaFoldDB" id="A0A841GPL8"/>
<dbReference type="Proteomes" id="UP000555828">
    <property type="component" value="Unassembled WGS sequence"/>
</dbReference>
<sequence length="305" mass="36162">MIYDPEYLSRLTTLKGKRKVIIDILKSIKHMNSNNYKILINNLENKNLKEKLKKTNINYFIIYTSNLLHGNGSIISRLKMFKEINIEPNEIGEILFWANPKKFPFPDTSENYNKKYFEQKNKLLKKYKVSDFLELYVIESLNKETFLNDVISEINSITFHNLDRINWLREIIYELDPISKQKVREKISIHPYLKRALFSKPISPVILDGNNIAFWSIPPSTKNIYNLLESLSKTKKFYFPFYIVFDKNAKYIFKNDSIFNLPNVYFHSPADELIISLAKAKKGKIISKDKFRDWDKNIKKLILEI</sequence>
<proteinExistence type="predicted"/>
<dbReference type="EMBL" id="JACHEX010000001">
    <property type="protein sequence ID" value="MBB6061683.1"/>
    <property type="molecule type" value="Genomic_DNA"/>
</dbReference>
<name>A0A841GPL8_9BACT</name>